<keyword evidence="3" id="KW-1185">Reference proteome</keyword>
<dbReference type="EMBL" id="OX395131">
    <property type="protein sequence ID" value="CAI5776494.1"/>
    <property type="molecule type" value="Genomic_DNA"/>
</dbReference>
<evidence type="ECO:0000256" key="1">
    <source>
        <dbReference type="SAM" id="MobiDB-lite"/>
    </source>
</evidence>
<dbReference type="AlphaFoldDB" id="A0AA35KFF2"/>
<accession>A0AA35KFF2</accession>
<organism evidence="2 3">
    <name type="scientific">Podarcis lilfordi</name>
    <name type="common">Lilford's wall lizard</name>
    <dbReference type="NCBI Taxonomy" id="74358"/>
    <lineage>
        <taxon>Eukaryota</taxon>
        <taxon>Metazoa</taxon>
        <taxon>Chordata</taxon>
        <taxon>Craniata</taxon>
        <taxon>Vertebrata</taxon>
        <taxon>Euteleostomi</taxon>
        <taxon>Lepidosauria</taxon>
        <taxon>Squamata</taxon>
        <taxon>Bifurcata</taxon>
        <taxon>Unidentata</taxon>
        <taxon>Episquamata</taxon>
        <taxon>Laterata</taxon>
        <taxon>Lacertibaenia</taxon>
        <taxon>Lacertidae</taxon>
        <taxon>Podarcis</taxon>
    </lineage>
</organism>
<feature type="compositionally biased region" description="Low complexity" evidence="1">
    <location>
        <begin position="94"/>
        <end position="111"/>
    </location>
</feature>
<dbReference type="Proteomes" id="UP001178461">
    <property type="component" value="Chromosome 6"/>
</dbReference>
<feature type="region of interest" description="Disordered" evidence="1">
    <location>
        <begin position="89"/>
        <end position="122"/>
    </location>
</feature>
<protein>
    <submittedName>
        <fullName evidence="2">Uncharacterized protein</fullName>
    </submittedName>
</protein>
<proteinExistence type="predicted"/>
<gene>
    <name evidence="2" type="ORF">PODLI_1B025605</name>
</gene>
<sequence length="122" mass="13488">MVRLIFKDCPQGPLDALREIACSAGIESSEEIIHFVTFFLFFPRCSGLRRLRELLASCCRSIKIHPLDEDTMEINGKKIRVHTIYVRPKDQGMDATSDSTSGSGNSEASSSLNQGPVSPFPN</sequence>
<reference evidence="2" key="1">
    <citation type="submission" date="2022-12" db="EMBL/GenBank/DDBJ databases">
        <authorList>
            <person name="Alioto T."/>
            <person name="Alioto T."/>
            <person name="Gomez Garrido J."/>
        </authorList>
    </citation>
    <scope>NUCLEOTIDE SEQUENCE</scope>
</reference>
<name>A0AA35KFF2_9SAUR</name>
<evidence type="ECO:0000313" key="2">
    <source>
        <dbReference type="EMBL" id="CAI5776494.1"/>
    </source>
</evidence>
<evidence type="ECO:0000313" key="3">
    <source>
        <dbReference type="Proteomes" id="UP001178461"/>
    </source>
</evidence>